<organism evidence="14 15">
    <name type="scientific">Flavobacterium erciyesense</name>
    <dbReference type="NCBI Taxonomy" id="2825842"/>
    <lineage>
        <taxon>Bacteria</taxon>
        <taxon>Pseudomonadati</taxon>
        <taxon>Bacteroidota</taxon>
        <taxon>Flavobacteriia</taxon>
        <taxon>Flavobacteriales</taxon>
        <taxon>Flavobacteriaceae</taxon>
        <taxon>Flavobacterium</taxon>
    </lineage>
</organism>
<keyword evidence="4" id="KW-0575">Peroxidase</keyword>
<accession>A0ABS5D2Y0</accession>
<keyword evidence="8" id="KW-0676">Redox-active center</keyword>
<evidence type="ECO:0000256" key="4">
    <source>
        <dbReference type="ARBA" id="ARBA00022559"/>
    </source>
</evidence>
<comment type="similarity">
    <text evidence="10">Belongs to the peroxiredoxin family. BCP/PrxQ subfamily.</text>
</comment>
<protein>
    <recommendedName>
        <fullName evidence="3">thioredoxin-dependent peroxiredoxin</fullName>
        <ecNumber evidence="3">1.11.1.24</ecNumber>
    </recommendedName>
    <alternativeName>
        <fullName evidence="9">Thioredoxin peroxidase</fullName>
    </alternativeName>
    <alternativeName>
        <fullName evidence="11">Thioredoxin-dependent peroxiredoxin Bcp</fullName>
    </alternativeName>
</protein>
<keyword evidence="7" id="KW-1015">Disulfide bond</keyword>
<dbReference type="PANTHER" id="PTHR42801:SF4">
    <property type="entry name" value="AHPC_TSA FAMILY PROTEIN"/>
    <property type="match status" value="1"/>
</dbReference>
<evidence type="ECO:0000256" key="6">
    <source>
        <dbReference type="ARBA" id="ARBA00023002"/>
    </source>
</evidence>
<reference evidence="14 15" key="1">
    <citation type="submission" date="2021-04" db="EMBL/GenBank/DDBJ databases">
        <title>Description of novel Flavobacterium sp. F-328.</title>
        <authorList>
            <person name="Saticioglu I.B."/>
        </authorList>
    </citation>
    <scope>NUCLEOTIDE SEQUENCE [LARGE SCALE GENOMIC DNA]</scope>
    <source>
        <strain evidence="14 15">F-328</strain>
    </source>
</reference>
<dbReference type="InterPro" id="IPR050924">
    <property type="entry name" value="Peroxiredoxin_BCP/PrxQ"/>
</dbReference>
<comment type="caution">
    <text evidence="14">The sequence shown here is derived from an EMBL/GenBank/DDBJ whole genome shotgun (WGS) entry which is preliminary data.</text>
</comment>
<dbReference type="Gene3D" id="3.40.30.10">
    <property type="entry name" value="Glutaredoxin"/>
    <property type="match status" value="1"/>
</dbReference>
<evidence type="ECO:0000256" key="1">
    <source>
        <dbReference type="ARBA" id="ARBA00003330"/>
    </source>
</evidence>
<dbReference type="PROSITE" id="PS51352">
    <property type="entry name" value="THIOREDOXIN_2"/>
    <property type="match status" value="1"/>
</dbReference>
<evidence type="ECO:0000256" key="7">
    <source>
        <dbReference type="ARBA" id="ARBA00023157"/>
    </source>
</evidence>
<keyword evidence="5" id="KW-0049">Antioxidant</keyword>
<comment type="function">
    <text evidence="1">Thiol-specific peroxidase that catalyzes the reduction of hydrogen peroxide and organic hydroperoxides to water and alcohols, respectively. Plays a role in cell protection against oxidative stress by detoxifying peroxides and as sensor of hydrogen peroxide-mediated signaling events.</text>
</comment>
<dbReference type="Pfam" id="PF00578">
    <property type="entry name" value="AhpC-TSA"/>
    <property type="match status" value="1"/>
</dbReference>
<dbReference type="InterPro" id="IPR024706">
    <property type="entry name" value="Peroxiredoxin_AhpC-typ"/>
</dbReference>
<dbReference type="RefSeq" id="WP_210788876.1">
    <property type="nucleotide sequence ID" value="NZ_JAGPXB010000004.1"/>
</dbReference>
<evidence type="ECO:0000313" key="14">
    <source>
        <dbReference type="EMBL" id="MBQ0908354.1"/>
    </source>
</evidence>
<keyword evidence="15" id="KW-1185">Reference proteome</keyword>
<dbReference type="SUPFAM" id="SSF52833">
    <property type="entry name" value="Thioredoxin-like"/>
    <property type="match status" value="1"/>
</dbReference>
<keyword evidence="6" id="KW-0560">Oxidoreductase</keyword>
<evidence type="ECO:0000256" key="8">
    <source>
        <dbReference type="ARBA" id="ARBA00023284"/>
    </source>
</evidence>
<evidence type="ECO:0000256" key="2">
    <source>
        <dbReference type="ARBA" id="ARBA00011245"/>
    </source>
</evidence>
<dbReference type="PANTHER" id="PTHR42801">
    <property type="entry name" value="THIOREDOXIN-DEPENDENT PEROXIDE REDUCTASE"/>
    <property type="match status" value="1"/>
</dbReference>
<dbReference type="PIRSF" id="PIRSF000239">
    <property type="entry name" value="AHPC"/>
    <property type="match status" value="1"/>
</dbReference>
<dbReference type="Proteomes" id="UP000679008">
    <property type="component" value="Unassembled WGS sequence"/>
</dbReference>
<evidence type="ECO:0000256" key="10">
    <source>
        <dbReference type="ARBA" id="ARBA00038489"/>
    </source>
</evidence>
<dbReference type="CDD" id="cd03017">
    <property type="entry name" value="PRX_BCP"/>
    <property type="match status" value="1"/>
</dbReference>
<gene>
    <name evidence="14" type="ORF">KBJ98_06535</name>
</gene>
<evidence type="ECO:0000259" key="13">
    <source>
        <dbReference type="PROSITE" id="PS51352"/>
    </source>
</evidence>
<evidence type="ECO:0000256" key="3">
    <source>
        <dbReference type="ARBA" id="ARBA00013017"/>
    </source>
</evidence>
<evidence type="ECO:0000256" key="12">
    <source>
        <dbReference type="ARBA" id="ARBA00049091"/>
    </source>
</evidence>
<feature type="domain" description="Thioredoxin" evidence="13">
    <location>
        <begin position="4"/>
        <end position="153"/>
    </location>
</feature>
<dbReference type="InterPro" id="IPR013766">
    <property type="entry name" value="Thioredoxin_domain"/>
</dbReference>
<name>A0ABS5D2Y0_9FLAO</name>
<evidence type="ECO:0000256" key="5">
    <source>
        <dbReference type="ARBA" id="ARBA00022862"/>
    </source>
</evidence>
<evidence type="ECO:0000313" key="15">
    <source>
        <dbReference type="Proteomes" id="UP000679008"/>
    </source>
</evidence>
<dbReference type="EC" id="1.11.1.24" evidence="3"/>
<evidence type="ECO:0000256" key="9">
    <source>
        <dbReference type="ARBA" id="ARBA00032824"/>
    </source>
</evidence>
<dbReference type="EMBL" id="JAGPXB010000004">
    <property type="protein sequence ID" value="MBQ0908354.1"/>
    <property type="molecule type" value="Genomic_DNA"/>
</dbReference>
<proteinExistence type="inferred from homology"/>
<comment type="catalytic activity">
    <reaction evidence="12">
        <text>a hydroperoxide + [thioredoxin]-dithiol = an alcohol + [thioredoxin]-disulfide + H2O</text>
        <dbReference type="Rhea" id="RHEA:62620"/>
        <dbReference type="Rhea" id="RHEA-COMP:10698"/>
        <dbReference type="Rhea" id="RHEA-COMP:10700"/>
        <dbReference type="ChEBI" id="CHEBI:15377"/>
        <dbReference type="ChEBI" id="CHEBI:29950"/>
        <dbReference type="ChEBI" id="CHEBI:30879"/>
        <dbReference type="ChEBI" id="CHEBI:35924"/>
        <dbReference type="ChEBI" id="CHEBI:50058"/>
        <dbReference type="EC" id="1.11.1.24"/>
    </reaction>
</comment>
<comment type="subunit">
    <text evidence="2">Monomer.</text>
</comment>
<evidence type="ECO:0000256" key="11">
    <source>
        <dbReference type="ARBA" id="ARBA00042639"/>
    </source>
</evidence>
<sequence>MKELKVGDVIPHFTATDTEGNLFDSKTVLGQKPLVIYFYPKDNTPGCTAQACSFRDQYEDFKELGAEVIGISGDSTSSHQKFAKQFKLPFILLSDSNKAIRKLFGVPTGLFGLMPGRVTYVTDKNGVVQMIFDSMMATKHIPKALQAIQKLTSK</sequence>
<dbReference type="InterPro" id="IPR000866">
    <property type="entry name" value="AhpC/TSA"/>
</dbReference>
<dbReference type="InterPro" id="IPR036249">
    <property type="entry name" value="Thioredoxin-like_sf"/>
</dbReference>